<dbReference type="RefSeq" id="XP_034111978.1">
    <property type="nucleotide sequence ID" value="XM_034256087.2"/>
</dbReference>
<organism evidence="2 3">
    <name type="scientific">Drosophila albomicans</name>
    <name type="common">Fruit fly</name>
    <dbReference type="NCBI Taxonomy" id="7291"/>
    <lineage>
        <taxon>Eukaryota</taxon>
        <taxon>Metazoa</taxon>
        <taxon>Ecdysozoa</taxon>
        <taxon>Arthropoda</taxon>
        <taxon>Hexapoda</taxon>
        <taxon>Insecta</taxon>
        <taxon>Pterygota</taxon>
        <taxon>Neoptera</taxon>
        <taxon>Endopterygota</taxon>
        <taxon>Diptera</taxon>
        <taxon>Brachycera</taxon>
        <taxon>Muscomorpha</taxon>
        <taxon>Ephydroidea</taxon>
        <taxon>Drosophilidae</taxon>
        <taxon>Drosophila</taxon>
    </lineage>
</organism>
<accession>A0A6P8XH93</accession>
<feature type="compositionally biased region" description="Polar residues" evidence="1">
    <location>
        <begin position="91"/>
        <end position="100"/>
    </location>
</feature>
<proteinExistence type="predicted"/>
<keyword evidence="2" id="KW-1185">Reference proteome</keyword>
<name>A0A6P8XH93_DROAB</name>
<sequence length="352" mass="38795">MEDNKKVALYFRKSTKLESEDTIVEIELNKTKINKSQTNIEKRTCTIRKDSTVVNASPTKMTTEEPISNLLTDSPFKRRPLILRSPPDTPKASTKSQMNTPKLPLDSPSKLAALKTHKQRVDTPGMQVVTPKKQSDIGKVSPGVPQTEITNKTLEKPINLSPLQETKTNTPTLPLAAPTMSPSLANDISPNTLGMSPSTPPPRAINMPLEEGSSIPPQAEAAAPPRPGTPMPISSPDVLKYNPYEDWQQRLNINQMRQQSRTAKVAAAAGAAAAAAHVRRGALDVIIDRKQQQTPRSQAAVNGDRHLDEQRGIRNINLLSSALHIIREMDPDYVEKLCYAIHDHMSREKPLD</sequence>
<dbReference type="Proteomes" id="UP000515160">
    <property type="component" value="Chromosome X"/>
</dbReference>
<protein>
    <submittedName>
        <fullName evidence="3">Uncharacterized protein LOC117573145</fullName>
    </submittedName>
</protein>
<reference evidence="3" key="1">
    <citation type="submission" date="2025-08" db="UniProtKB">
        <authorList>
            <consortium name="RefSeq"/>
        </authorList>
    </citation>
    <scope>IDENTIFICATION</scope>
    <source>
        <strain evidence="3">15112-1751.03</strain>
        <tissue evidence="3">Whole Adult</tissue>
    </source>
</reference>
<feature type="region of interest" description="Disordered" evidence="1">
    <location>
        <begin position="56"/>
        <end position="151"/>
    </location>
</feature>
<dbReference type="AlphaFoldDB" id="A0A6P8XH93"/>
<evidence type="ECO:0000313" key="2">
    <source>
        <dbReference type="Proteomes" id="UP000515160"/>
    </source>
</evidence>
<evidence type="ECO:0000256" key="1">
    <source>
        <dbReference type="SAM" id="MobiDB-lite"/>
    </source>
</evidence>
<feature type="region of interest" description="Disordered" evidence="1">
    <location>
        <begin position="191"/>
        <end position="230"/>
    </location>
</feature>
<dbReference type="OrthoDB" id="7872945at2759"/>
<gene>
    <name evidence="3" type="primary">LOC117573145</name>
</gene>
<feature type="compositionally biased region" description="Polar residues" evidence="1">
    <location>
        <begin position="56"/>
        <end position="72"/>
    </location>
</feature>
<dbReference type="GeneID" id="117573145"/>
<evidence type="ECO:0000313" key="3">
    <source>
        <dbReference type="RefSeq" id="XP_034111978.1"/>
    </source>
</evidence>